<geneLocation type="plasmid" evidence="2">
    <name>1 dna</name>
</geneLocation>
<evidence type="ECO:0000313" key="1">
    <source>
        <dbReference type="EMBL" id="BBL36041.1"/>
    </source>
</evidence>
<evidence type="ECO:0008006" key="3">
    <source>
        <dbReference type="Google" id="ProtNLM"/>
    </source>
</evidence>
<dbReference type="Gene3D" id="3.40.50.300">
    <property type="entry name" value="P-loop containing nucleotide triphosphate hydrolases"/>
    <property type="match status" value="1"/>
</dbReference>
<reference evidence="1 2" key="1">
    <citation type="submission" date="2019-06" db="EMBL/GenBank/DDBJ databases">
        <title>Nitrosomonas stercoris KYUHI-S whole genome shotgun sequence.</title>
        <authorList>
            <person name="Nakagawa T."/>
            <person name="Tsuchiya Y."/>
            <person name="Takahashi R."/>
        </authorList>
    </citation>
    <scope>NUCLEOTIDE SEQUENCE [LARGE SCALE GENOMIC DNA]</scope>
    <source>
        <strain evidence="1 2">KYUHI-S</strain>
        <plasmid evidence="2">1 dna</plasmid>
    </source>
</reference>
<gene>
    <name evidence="1" type="ORF">Nstercoris_02320</name>
</gene>
<dbReference type="InterPro" id="IPR027417">
    <property type="entry name" value="P-loop_NTPase"/>
</dbReference>
<protein>
    <recommendedName>
        <fullName evidence="3">Bacterial type II secretion system protein E domain-containing protein</fullName>
    </recommendedName>
</protein>
<dbReference type="SUPFAM" id="SSF52540">
    <property type="entry name" value="P-loop containing nucleoside triphosphate hydrolases"/>
    <property type="match status" value="1"/>
</dbReference>
<proteinExistence type="predicted"/>
<dbReference type="EMBL" id="AP019756">
    <property type="protein sequence ID" value="BBL36041.1"/>
    <property type="molecule type" value="Genomic_DNA"/>
</dbReference>
<evidence type="ECO:0000313" key="2">
    <source>
        <dbReference type="Proteomes" id="UP000316473"/>
    </source>
</evidence>
<keyword evidence="2" id="KW-1185">Reference proteome</keyword>
<dbReference type="KEGG" id="nst:Nstercoris_02320"/>
<name>A0A4Y1YRZ3_9PROT</name>
<sequence length="74" mass="8201">MFYLVEAKYTNSSQTRDYSEELLSLLKAGKIIEFLKKAVQYRQNIVLSGTTGTGKITAIKTLEDAIGPGEPTIF</sequence>
<keyword evidence="1" id="KW-0614">Plasmid</keyword>
<dbReference type="AlphaFoldDB" id="A0A4Y1YRZ3"/>
<dbReference type="Proteomes" id="UP000316473">
    <property type="component" value="Plasmid plasmid 1"/>
</dbReference>
<organism evidence="1 2">
    <name type="scientific">Nitrosomonas stercoris</name>
    <dbReference type="NCBI Taxonomy" id="1444684"/>
    <lineage>
        <taxon>Bacteria</taxon>
        <taxon>Pseudomonadati</taxon>
        <taxon>Pseudomonadota</taxon>
        <taxon>Betaproteobacteria</taxon>
        <taxon>Nitrosomonadales</taxon>
        <taxon>Nitrosomonadaceae</taxon>
        <taxon>Nitrosomonas</taxon>
    </lineage>
</organism>
<accession>A0A4Y1YRZ3</accession>